<reference evidence="1" key="1">
    <citation type="submission" date="2018-05" db="EMBL/GenBank/DDBJ databases">
        <authorList>
            <person name="Lanie J.A."/>
            <person name="Ng W.-L."/>
            <person name="Kazmierczak K.M."/>
            <person name="Andrzejewski T.M."/>
            <person name="Davidsen T.M."/>
            <person name="Wayne K.J."/>
            <person name="Tettelin H."/>
            <person name="Glass J.I."/>
            <person name="Rusch D."/>
            <person name="Podicherti R."/>
            <person name="Tsui H.-C.T."/>
            <person name="Winkler M.E."/>
        </authorList>
    </citation>
    <scope>NUCLEOTIDE SEQUENCE</scope>
</reference>
<dbReference type="EMBL" id="UINC01001298">
    <property type="protein sequence ID" value="SUZ76992.1"/>
    <property type="molecule type" value="Genomic_DNA"/>
</dbReference>
<name>A0A381QCD6_9ZZZZ</name>
<gene>
    <name evidence="1" type="ORF">METZ01_LOCUS29846</name>
</gene>
<sequence length="179" mass="19703">MYVLAMSLILGLPGCEQADLAMARCLILGLPGCEEINLALPTDSEAGALYATSSDLTVQVNGNVAELTVDQPSRQVRRGGSLWAKVGPYIYLFSNETEALLREYPGLSGARVITRTRADTEVARAFLNRDALNALTWRRAKNIAGRARVGGTRRPVLLEALVEWGEDHTDFEYNTEFMR</sequence>
<protein>
    <submittedName>
        <fullName evidence="1">Uncharacterized protein</fullName>
    </submittedName>
</protein>
<proteinExistence type="predicted"/>
<organism evidence="1">
    <name type="scientific">marine metagenome</name>
    <dbReference type="NCBI Taxonomy" id="408172"/>
    <lineage>
        <taxon>unclassified sequences</taxon>
        <taxon>metagenomes</taxon>
        <taxon>ecological metagenomes</taxon>
    </lineage>
</organism>
<evidence type="ECO:0000313" key="1">
    <source>
        <dbReference type="EMBL" id="SUZ76992.1"/>
    </source>
</evidence>
<accession>A0A381QCD6</accession>
<dbReference type="AlphaFoldDB" id="A0A381QCD6"/>